<evidence type="ECO:0000313" key="7">
    <source>
        <dbReference type="Proteomes" id="UP000824201"/>
    </source>
</evidence>
<dbReference type="Pfam" id="PF06541">
    <property type="entry name" value="ABC_trans_CmpB"/>
    <property type="match status" value="1"/>
</dbReference>
<reference evidence="6" key="1">
    <citation type="submission" date="2020-10" db="EMBL/GenBank/DDBJ databases">
        <authorList>
            <person name="Gilroy R."/>
        </authorList>
    </citation>
    <scope>NUCLEOTIDE SEQUENCE</scope>
    <source>
        <strain evidence="6">ChiW13-3771</strain>
    </source>
</reference>
<name>A0A9D1EDQ9_9FIRM</name>
<feature type="transmembrane region" description="Helical" evidence="5">
    <location>
        <begin position="32"/>
        <end position="50"/>
    </location>
</feature>
<evidence type="ECO:0000256" key="1">
    <source>
        <dbReference type="ARBA" id="ARBA00004141"/>
    </source>
</evidence>
<dbReference type="Proteomes" id="UP000824201">
    <property type="component" value="Unassembled WGS sequence"/>
</dbReference>
<accession>A0A9D1EDQ9</accession>
<reference evidence="6" key="2">
    <citation type="journal article" date="2021" name="PeerJ">
        <title>Extensive microbial diversity within the chicken gut microbiome revealed by metagenomics and culture.</title>
        <authorList>
            <person name="Gilroy R."/>
            <person name="Ravi A."/>
            <person name="Getino M."/>
            <person name="Pursley I."/>
            <person name="Horton D.L."/>
            <person name="Alikhan N.F."/>
            <person name="Baker D."/>
            <person name="Gharbi K."/>
            <person name="Hall N."/>
            <person name="Watson M."/>
            <person name="Adriaenssens E.M."/>
            <person name="Foster-Nyarko E."/>
            <person name="Jarju S."/>
            <person name="Secka A."/>
            <person name="Antonio M."/>
            <person name="Oren A."/>
            <person name="Chaudhuri R.R."/>
            <person name="La Ragione R."/>
            <person name="Hildebrand F."/>
            <person name="Pallen M.J."/>
        </authorList>
    </citation>
    <scope>NUCLEOTIDE SEQUENCE</scope>
    <source>
        <strain evidence="6">ChiW13-3771</strain>
    </source>
</reference>
<evidence type="ECO:0000256" key="2">
    <source>
        <dbReference type="ARBA" id="ARBA00022692"/>
    </source>
</evidence>
<feature type="transmembrane region" description="Helical" evidence="5">
    <location>
        <begin position="101"/>
        <end position="120"/>
    </location>
</feature>
<keyword evidence="4 5" id="KW-0472">Membrane</keyword>
<keyword evidence="3 5" id="KW-1133">Transmembrane helix</keyword>
<evidence type="ECO:0008006" key="8">
    <source>
        <dbReference type="Google" id="ProtNLM"/>
    </source>
</evidence>
<evidence type="ECO:0000256" key="4">
    <source>
        <dbReference type="ARBA" id="ARBA00023136"/>
    </source>
</evidence>
<dbReference type="InterPro" id="IPR010540">
    <property type="entry name" value="CmpB_TMEM229"/>
</dbReference>
<evidence type="ECO:0000256" key="5">
    <source>
        <dbReference type="SAM" id="Phobius"/>
    </source>
</evidence>
<comment type="caution">
    <text evidence="6">The sequence shown here is derived from an EMBL/GenBank/DDBJ whole genome shotgun (WGS) entry which is preliminary data.</text>
</comment>
<dbReference type="GO" id="GO:0016020">
    <property type="term" value="C:membrane"/>
    <property type="evidence" value="ECO:0007669"/>
    <property type="project" value="UniProtKB-SubCell"/>
</dbReference>
<organism evidence="6 7">
    <name type="scientific">Candidatus Fimimorpha faecalis</name>
    <dbReference type="NCBI Taxonomy" id="2840824"/>
    <lineage>
        <taxon>Bacteria</taxon>
        <taxon>Bacillati</taxon>
        <taxon>Bacillota</taxon>
        <taxon>Clostridia</taxon>
        <taxon>Eubacteriales</taxon>
        <taxon>Candidatus Fimimorpha</taxon>
    </lineage>
</organism>
<evidence type="ECO:0000313" key="6">
    <source>
        <dbReference type="EMBL" id="HIR88073.1"/>
    </source>
</evidence>
<gene>
    <name evidence="6" type="ORF">IAC96_03900</name>
</gene>
<dbReference type="EMBL" id="DVHN01000045">
    <property type="protein sequence ID" value="HIR88073.1"/>
    <property type="molecule type" value="Genomic_DNA"/>
</dbReference>
<feature type="transmembrane region" description="Helical" evidence="5">
    <location>
        <begin position="62"/>
        <end position="81"/>
    </location>
</feature>
<sequence length="125" mass="14303">MKNNFIKCGITGWCLEVLFTGIHSLIQKDFRLMSQTSILMFPIYGAAAFLRPIYRLTKNRNILFRGGIYTCCIFLTEYISGSLLKKKGICPWDYSGTPLNIGGLIRLDYAPFWFGAGLLFERMIK</sequence>
<dbReference type="PANTHER" id="PTHR31746">
    <property type="entry name" value="TRANSMEMBRANE PROTEIN 229 FAMILY MEMBER"/>
    <property type="match status" value="1"/>
</dbReference>
<comment type="subcellular location">
    <subcellularLocation>
        <location evidence="1">Membrane</location>
        <topology evidence="1">Multi-pass membrane protein</topology>
    </subcellularLocation>
</comment>
<protein>
    <recommendedName>
        <fullName evidence="8">ABC-transporter type IV</fullName>
    </recommendedName>
</protein>
<evidence type="ECO:0000256" key="3">
    <source>
        <dbReference type="ARBA" id="ARBA00022989"/>
    </source>
</evidence>
<proteinExistence type="predicted"/>
<keyword evidence="2 5" id="KW-0812">Transmembrane</keyword>
<dbReference type="AlphaFoldDB" id="A0A9D1EDQ9"/>
<feature type="transmembrane region" description="Helical" evidence="5">
    <location>
        <begin position="5"/>
        <end position="26"/>
    </location>
</feature>